<dbReference type="SMART" id="SM01093">
    <property type="entry name" value="CP12"/>
    <property type="match status" value="1"/>
</dbReference>
<feature type="compositionally biased region" description="Basic and acidic residues" evidence="1">
    <location>
        <begin position="82"/>
        <end position="95"/>
    </location>
</feature>
<accession>A0ABQ7GNP8</accession>
<dbReference type="InterPro" id="IPR039314">
    <property type="entry name" value="CP12-like"/>
</dbReference>
<evidence type="ECO:0000313" key="4">
    <source>
        <dbReference type="Proteomes" id="UP000815325"/>
    </source>
</evidence>
<keyword evidence="4" id="KW-1185">Reference proteome</keyword>
<protein>
    <submittedName>
        <fullName evidence="3">CP12-domain-containing protein</fullName>
    </submittedName>
</protein>
<dbReference type="PANTHER" id="PTHR33921">
    <property type="entry name" value="CALVIN CYCLE PROTEIN CP12-2, CHLOROPLASTIC"/>
    <property type="match status" value="1"/>
</dbReference>
<feature type="region of interest" description="Disordered" evidence="1">
    <location>
        <begin position="73"/>
        <end position="107"/>
    </location>
</feature>
<name>A0ABQ7GNP8_DUNSA</name>
<evidence type="ECO:0000256" key="1">
    <source>
        <dbReference type="SAM" id="MobiDB-lite"/>
    </source>
</evidence>
<comment type="caution">
    <text evidence="3">The sequence shown here is derived from an EMBL/GenBank/DDBJ whole genome shotgun (WGS) entry which is preliminary data.</text>
</comment>
<dbReference type="Proteomes" id="UP000815325">
    <property type="component" value="Unassembled WGS sequence"/>
</dbReference>
<sequence>MALAFRKASVAVPTKAGTAPRVVAPRPTIRASRVVMKAEPQEQSAIEKAVQEAEECGDPKAKECAPAWDNVEEASAAAAHKKQNETQDPMEKFCEGNEDADECRVYE</sequence>
<dbReference type="InterPro" id="IPR003823">
    <property type="entry name" value="CP12_dom"/>
</dbReference>
<evidence type="ECO:0000259" key="2">
    <source>
        <dbReference type="SMART" id="SM01093"/>
    </source>
</evidence>
<gene>
    <name evidence="3" type="ORF">DUNSADRAFT_6274</name>
</gene>
<proteinExistence type="predicted"/>
<feature type="domain" description="CP12" evidence="2">
    <location>
        <begin position="43"/>
        <end position="107"/>
    </location>
</feature>
<dbReference type="PANTHER" id="PTHR33921:SF15">
    <property type="entry name" value="CALVIN CYCLE PROTEIN CP12-2, CHLOROPLASTIC"/>
    <property type="match status" value="1"/>
</dbReference>
<dbReference type="Pfam" id="PF02672">
    <property type="entry name" value="CP12"/>
    <property type="match status" value="1"/>
</dbReference>
<dbReference type="EMBL" id="MU069670">
    <property type="protein sequence ID" value="KAF5836208.1"/>
    <property type="molecule type" value="Genomic_DNA"/>
</dbReference>
<reference evidence="3" key="1">
    <citation type="submission" date="2017-08" db="EMBL/GenBank/DDBJ databases">
        <authorList>
            <person name="Polle J.E."/>
            <person name="Barry K."/>
            <person name="Cushman J."/>
            <person name="Schmutz J."/>
            <person name="Tran D."/>
            <person name="Hathwaick L.T."/>
            <person name="Yim W.C."/>
            <person name="Jenkins J."/>
            <person name="Mckie-Krisberg Z.M."/>
            <person name="Prochnik S."/>
            <person name="Lindquist E."/>
            <person name="Dockter R.B."/>
            <person name="Adam C."/>
            <person name="Molina H."/>
            <person name="Bunkerborg J."/>
            <person name="Jin E."/>
            <person name="Buchheim M."/>
            <person name="Magnuson J."/>
        </authorList>
    </citation>
    <scope>NUCLEOTIDE SEQUENCE</scope>
    <source>
        <strain evidence="3">CCAP 19/18</strain>
    </source>
</reference>
<organism evidence="3 4">
    <name type="scientific">Dunaliella salina</name>
    <name type="common">Green alga</name>
    <name type="synonym">Protococcus salinus</name>
    <dbReference type="NCBI Taxonomy" id="3046"/>
    <lineage>
        <taxon>Eukaryota</taxon>
        <taxon>Viridiplantae</taxon>
        <taxon>Chlorophyta</taxon>
        <taxon>core chlorophytes</taxon>
        <taxon>Chlorophyceae</taxon>
        <taxon>CS clade</taxon>
        <taxon>Chlamydomonadales</taxon>
        <taxon>Dunaliellaceae</taxon>
        <taxon>Dunaliella</taxon>
    </lineage>
</organism>
<evidence type="ECO:0000313" key="3">
    <source>
        <dbReference type="EMBL" id="KAF5836208.1"/>
    </source>
</evidence>